<gene>
    <name evidence="3" type="ORF">HHL15_17190</name>
</gene>
<protein>
    <submittedName>
        <fullName evidence="3">ExeM/NucH family extracellular endonuclease</fullName>
    </submittedName>
</protein>
<dbReference type="CDD" id="cd10283">
    <property type="entry name" value="MnuA_DNase1-like"/>
    <property type="match status" value="1"/>
</dbReference>
<dbReference type="InterPro" id="IPR036691">
    <property type="entry name" value="Endo/exonu/phosph_ase_sf"/>
</dbReference>
<keyword evidence="3" id="KW-0540">Nuclease</keyword>
<organism evidence="3 4">
    <name type="scientific">Zoogloea dura</name>
    <dbReference type="NCBI Taxonomy" id="2728840"/>
    <lineage>
        <taxon>Bacteria</taxon>
        <taxon>Pseudomonadati</taxon>
        <taxon>Pseudomonadota</taxon>
        <taxon>Betaproteobacteria</taxon>
        <taxon>Rhodocyclales</taxon>
        <taxon>Zoogloeaceae</taxon>
        <taxon>Zoogloea</taxon>
    </lineage>
</organism>
<evidence type="ECO:0000256" key="1">
    <source>
        <dbReference type="SAM" id="SignalP"/>
    </source>
</evidence>
<dbReference type="RefSeq" id="WP_169147030.1">
    <property type="nucleotide sequence ID" value="NZ_JABBGA010000015.1"/>
</dbReference>
<dbReference type="PANTHER" id="PTHR42834:SF1">
    <property type="entry name" value="ENDONUCLEASE_EXONUCLEASE_PHOSPHATASE FAMILY PROTEIN (AFU_ORTHOLOGUE AFUA_3G09210)"/>
    <property type="match status" value="1"/>
</dbReference>
<dbReference type="PANTHER" id="PTHR42834">
    <property type="entry name" value="ENDONUCLEASE/EXONUCLEASE/PHOSPHATASE FAMILY PROTEIN (AFU_ORTHOLOGUE AFUA_3G09210)"/>
    <property type="match status" value="1"/>
</dbReference>
<evidence type="ECO:0000313" key="3">
    <source>
        <dbReference type="EMBL" id="NML27494.1"/>
    </source>
</evidence>
<reference evidence="3 4" key="1">
    <citation type="submission" date="2020-04" db="EMBL/GenBank/DDBJ databases">
        <title>Zoogloea sp. G-4-1-14 isolated from soil.</title>
        <authorList>
            <person name="Dahal R.H."/>
        </authorList>
    </citation>
    <scope>NUCLEOTIDE SEQUENCE [LARGE SCALE GENOMIC DNA]</scope>
    <source>
        <strain evidence="3 4">G-4-1-14</strain>
    </source>
</reference>
<dbReference type="AlphaFoldDB" id="A0A848G898"/>
<feature type="chain" id="PRO_5032898690" evidence="1">
    <location>
        <begin position="20"/>
        <end position="609"/>
    </location>
</feature>
<dbReference type="EMBL" id="JABBGA010000015">
    <property type="protein sequence ID" value="NML27494.1"/>
    <property type="molecule type" value="Genomic_DNA"/>
</dbReference>
<keyword evidence="1" id="KW-0732">Signal</keyword>
<dbReference type="Pfam" id="PF03372">
    <property type="entry name" value="Exo_endo_phos"/>
    <property type="match status" value="1"/>
</dbReference>
<dbReference type="InterPro" id="IPR047971">
    <property type="entry name" value="ExeM-like"/>
</dbReference>
<evidence type="ECO:0000313" key="4">
    <source>
        <dbReference type="Proteomes" id="UP000580043"/>
    </source>
</evidence>
<sequence>MPIADHLAAALLATGLTHATGGMAQAAPPLVPIPAIQGTGSASPHLGETLTTGGVVTAIFPGLKGFFLQDPTGDGDPATSDGIFVYVDAPIMPAGVAVGAHIRLAGTVAEFNGLTELIHPGAVTVRGGSAPPRPVDVSLPEPAWGGLERYEGMRVRIVSPMTVVQNSLLGRYGQLSLSAGGRLERATNRHPPGSPRAIALAAANQRGLLVLDDGASRQNPDPPPYLDEGGTLRTGDTVRGHLVGILDQGLAGNGTPATTGYRLHPTTTPAFYHRNPRPPSPARVGGTHKVASFNVHNYFNGDGRGGGFPTPRGATTAAGFERQRLKIISALAAIDADVVGLVEIENDGDGKDSALQDLVSGLNAVMGAGTYAAVADPVEGTGTDAIRVALIHKPDRLKPVGAARSDPAPVNNRPPLAQTFATPSGERLTVIVNHFKSKNCGSASGPDLDQGKGQGCYNARRMAQARQLSAFAAQIQSASGSRNVLLIGDLNAYGQEDPVRQLSAAGFNDLLAGRRQLQYSYVFNGEAGYLDHALASASLAPRVSGVAHWHINADEPALLDDRQAECFDCPPGPGAGTPYRSSDHDPLLLGLNLTGRAGAPAARPQRRHP</sequence>
<dbReference type="Proteomes" id="UP000580043">
    <property type="component" value="Unassembled WGS sequence"/>
</dbReference>
<keyword evidence="3" id="KW-0378">Hydrolase</keyword>
<dbReference type="SUPFAM" id="SSF56219">
    <property type="entry name" value="DNase I-like"/>
    <property type="match status" value="1"/>
</dbReference>
<keyword evidence="3" id="KW-0255">Endonuclease</keyword>
<name>A0A848G898_9RHOO</name>
<dbReference type="Gene3D" id="3.60.10.10">
    <property type="entry name" value="Endonuclease/exonuclease/phosphatase"/>
    <property type="match status" value="1"/>
</dbReference>
<dbReference type="GO" id="GO:0004519">
    <property type="term" value="F:endonuclease activity"/>
    <property type="evidence" value="ECO:0007669"/>
    <property type="project" value="UniProtKB-KW"/>
</dbReference>
<dbReference type="InterPro" id="IPR005135">
    <property type="entry name" value="Endo/exonuclease/phosphatase"/>
</dbReference>
<proteinExistence type="predicted"/>
<keyword evidence="4" id="KW-1185">Reference proteome</keyword>
<accession>A0A848G898</accession>
<dbReference type="CDD" id="cd04486">
    <property type="entry name" value="YhcR_OBF_like"/>
    <property type="match status" value="1"/>
</dbReference>
<evidence type="ECO:0000259" key="2">
    <source>
        <dbReference type="Pfam" id="PF03372"/>
    </source>
</evidence>
<feature type="signal peptide" evidence="1">
    <location>
        <begin position="1"/>
        <end position="19"/>
    </location>
</feature>
<feature type="domain" description="Endonuclease/exonuclease/phosphatase" evidence="2">
    <location>
        <begin position="292"/>
        <end position="584"/>
    </location>
</feature>
<comment type="caution">
    <text evidence="3">The sequence shown here is derived from an EMBL/GenBank/DDBJ whole genome shotgun (WGS) entry which is preliminary data.</text>
</comment>
<dbReference type="NCBIfam" id="NF033681">
    <property type="entry name" value="ExeM_NucH_DNase"/>
    <property type="match status" value="1"/>
</dbReference>